<accession>A0ABN0ZQX2</accession>
<evidence type="ECO:0000313" key="3">
    <source>
        <dbReference type="Proteomes" id="UP001499895"/>
    </source>
</evidence>
<comment type="caution">
    <text evidence="2">The sequence shown here is derived from an EMBL/GenBank/DDBJ whole genome shotgun (WGS) entry which is preliminary data.</text>
</comment>
<keyword evidence="1" id="KW-1133">Transmembrane helix</keyword>
<evidence type="ECO:0000256" key="1">
    <source>
        <dbReference type="SAM" id="Phobius"/>
    </source>
</evidence>
<organism evidence="2 3">
    <name type="scientific">Streptomyces stramineus</name>
    <dbReference type="NCBI Taxonomy" id="173861"/>
    <lineage>
        <taxon>Bacteria</taxon>
        <taxon>Bacillati</taxon>
        <taxon>Actinomycetota</taxon>
        <taxon>Actinomycetes</taxon>
        <taxon>Kitasatosporales</taxon>
        <taxon>Streptomycetaceae</taxon>
        <taxon>Streptomyces</taxon>
    </lineage>
</organism>
<dbReference type="Proteomes" id="UP001499895">
    <property type="component" value="Unassembled WGS sequence"/>
</dbReference>
<gene>
    <name evidence="2" type="ORF">GCM10009544_17590</name>
</gene>
<dbReference type="EMBL" id="BAAAHB010000012">
    <property type="protein sequence ID" value="GAA0455325.1"/>
    <property type="molecule type" value="Genomic_DNA"/>
</dbReference>
<proteinExistence type="predicted"/>
<evidence type="ECO:0000313" key="2">
    <source>
        <dbReference type="EMBL" id="GAA0455325.1"/>
    </source>
</evidence>
<name>A0ABN0ZQX2_9ACTN</name>
<keyword evidence="1" id="KW-0812">Transmembrane</keyword>
<feature type="transmembrane region" description="Helical" evidence="1">
    <location>
        <begin position="80"/>
        <end position="98"/>
    </location>
</feature>
<keyword evidence="1" id="KW-0472">Membrane</keyword>
<sequence length="107" mass="10868">MPVTRGSPRAALEAPGRRVTAEGRCGVTITAPGKRQGIRGHYSDVMTRRSVTNSPVAGLLTAGLLLLTIGALLPSGFLHGAAQAAGVVALLIAAVRAGRAGTWRSGQ</sequence>
<keyword evidence="3" id="KW-1185">Reference proteome</keyword>
<protein>
    <submittedName>
        <fullName evidence="2">Uncharacterized protein</fullName>
    </submittedName>
</protein>
<feature type="transmembrane region" description="Helical" evidence="1">
    <location>
        <begin position="56"/>
        <end position="74"/>
    </location>
</feature>
<reference evidence="2 3" key="1">
    <citation type="journal article" date="2019" name="Int. J. Syst. Evol. Microbiol.">
        <title>The Global Catalogue of Microorganisms (GCM) 10K type strain sequencing project: providing services to taxonomists for standard genome sequencing and annotation.</title>
        <authorList>
            <consortium name="The Broad Institute Genomics Platform"/>
            <consortium name="The Broad Institute Genome Sequencing Center for Infectious Disease"/>
            <person name="Wu L."/>
            <person name="Ma J."/>
        </authorList>
    </citation>
    <scope>NUCLEOTIDE SEQUENCE [LARGE SCALE GENOMIC DNA]</scope>
    <source>
        <strain evidence="2 3">JCM 10649</strain>
    </source>
</reference>